<evidence type="ECO:0000256" key="5">
    <source>
        <dbReference type="ARBA" id="ARBA00032875"/>
    </source>
</evidence>
<sequence>MTPRDSAPSTLCDAFQTTAAAYPDSVALRTPNDSVRYTWRQYADRVERLAAGLAGLGVRHGDTVGLMLTNRPEFHVLDTAAFHLGATPFSIYNSLTADQISYVLGNAGNHVMICEEQFAPVLREAIGTTKIEHLVCVDAKPEGTLSLDDLEAAADAEFDFGAAWKAVQPSDLLTLIYTSGTTGPPKGVELTHANLLAELKATTTFLPTGPDDRIVSYLPDAHIANRWGSHYSSIYGGMQITTLDDLKQAIAVLPSVRPTLFGAVPQVWYKLKAAIDKTLAEESSPVKKKLALWAIDVGRTRARLQSDGRPVPRTLELQHGLADKLVLSKIRQKLGLDQVRAAVTGAAAISPEVLEFVLALGIPCSEVWGMSETSCVVTMNRPGAIRIGTVGQAVPGVEIKTADDGELLVKGPLIMKGYRNDPEKTADAIDSDGWLHTGDIAEIDSDGYVRLIDRKKELIVNAAGKNMSPANIEGVLRAACPMLGGAVAIGNDRPFNVALLALDPDALTAFAQEHGLSGTHEELAEDPVVLDAIEKAVQVANSKLSRVEQIKKYRVLPTIWEPSGDELTPTMKLKRKPIDTKYSEQIAMLYENLP</sequence>
<dbReference type="RefSeq" id="WP_330133472.1">
    <property type="nucleotide sequence ID" value="NZ_JAUTXY010000004.1"/>
</dbReference>
<comment type="similarity">
    <text evidence="1">Belongs to the ATP-dependent AMP-binding enzyme family.</text>
</comment>
<dbReference type="Proteomes" id="UP001336020">
    <property type="component" value="Unassembled WGS sequence"/>
</dbReference>
<evidence type="ECO:0000256" key="1">
    <source>
        <dbReference type="ARBA" id="ARBA00006432"/>
    </source>
</evidence>
<feature type="domain" description="AMP-dependent synthetase/ligase" evidence="6">
    <location>
        <begin position="15"/>
        <end position="418"/>
    </location>
</feature>
<dbReference type="InterPro" id="IPR000873">
    <property type="entry name" value="AMP-dep_synth/lig_dom"/>
</dbReference>
<gene>
    <name evidence="7" type="ORF">Q7514_12030</name>
</gene>
<proteinExistence type="inferred from homology"/>
<evidence type="ECO:0000313" key="7">
    <source>
        <dbReference type="EMBL" id="MEE2058251.1"/>
    </source>
</evidence>
<dbReference type="EMBL" id="JAUTXY010000004">
    <property type="protein sequence ID" value="MEE2058251.1"/>
    <property type="molecule type" value="Genomic_DNA"/>
</dbReference>
<reference evidence="7 8" key="1">
    <citation type="submission" date="2023-07" db="EMBL/GenBank/DDBJ databases">
        <authorList>
            <person name="Girao M."/>
            <person name="Carvalho M.F."/>
        </authorList>
    </citation>
    <scope>NUCLEOTIDE SEQUENCE [LARGE SCALE GENOMIC DNA]</scope>
    <source>
        <strain evidence="7 8">YIM65754</strain>
    </source>
</reference>
<name>A0ABU7L9M9_9NOCA</name>
<evidence type="ECO:0000256" key="3">
    <source>
        <dbReference type="ARBA" id="ARBA00022832"/>
    </source>
</evidence>
<accession>A0ABU7L9M9</accession>
<protein>
    <recommendedName>
        <fullName evidence="5">Acyl-CoA synthetase</fullName>
    </recommendedName>
</protein>
<evidence type="ECO:0000256" key="4">
    <source>
        <dbReference type="ARBA" id="ARBA00023098"/>
    </source>
</evidence>
<comment type="caution">
    <text evidence="7">The sequence shown here is derived from an EMBL/GenBank/DDBJ whole genome shotgun (WGS) entry which is preliminary data.</text>
</comment>
<dbReference type="Pfam" id="PF00501">
    <property type="entry name" value="AMP-binding"/>
    <property type="match status" value="1"/>
</dbReference>
<dbReference type="Pfam" id="PF23562">
    <property type="entry name" value="AMP-binding_C_3"/>
    <property type="match status" value="1"/>
</dbReference>
<dbReference type="PROSITE" id="PS00455">
    <property type="entry name" value="AMP_BINDING"/>
    <property type="match status" value="1"/>
</dbReference>
<evidence type="ECO:0000313" key="8">
    <source>
        <dbReference type="Proteomes" id="UP001336020"/>
    </source>
</evidence>
<organism evidence="7 8">
    <name type="scientific">Rhodococcus artemisiae</name>
    <dbReference type="NCBI Taxonomy" id="714159"/>
    <lineage>
        <taxon>Bacteria</taxon>
        <taxon>Bacillati</taxon>
        <taxon>Actinomycetota</taxon>
        <taxon>Actinomycetes</taxon>
        <taxon>Mycobacteriales</taxon>
        <taxon>Nocardiaceae</taxon>
        <taxon>Rhodococcus</taxon>
    </lineage>
</organism>
<dbReference type="SUPFAM" id="SSF56801">
    <property type="entry name" value="Acetyl-CoA synthetase-like"/>
    <property type="match status" value="1"/>
</dbReference>
<keyword evidence="3" id="KW-0276">Fatty acid metabolism</keyword>
<dbReference type="Gene3D" id="3.40.50.12780">
    <property type="entry name" value="N-terminal domain of ligase-like"/>
    <property type="match status" value="1"/>
</dbReference>
<evidence type="ECO:0000256" key="2">
    <source>
        <dbReference type="ARBA" id="ARBA00022598"/>
    </source>
</evidence>
<dbReference type="PANTHER" id="PTHR43272">
    <property type="entry name" value="LONG-CHAIN-FATTY-ACID--COA LIGASE"/>
    <property type="match status" value="1"/>
</dbReference>
<keyword evidence="4" id="KW-0443">Lipid metabolism</keyword>
<dbReference type="PANTHER" id="PTHR43272:SF32">
    <property type="entry name" value="AMP-DEPENDENT SYNTHETASE_LIGASE DOMAIN-CONTAINING PROTEIN"/>
    <property type="match status" value="1"/>
</dbReference>
<keyword evidence="2 7" id="KW-0436">Ligase</keyword>
<dbReference type="InterPro" id="IPR020845">
    <property type="entry name" value="AMP-binding_CS"/>
</dbReference>
<dbReference type="CDD" id="cd05907">
    <property type="entry name" value="VL_LC_FACS_like"/>
    <property type="match status" value="1"/>
</dbReference>
<keyword evidence="8" id="KW-1185">Reference proteome</keyword>
<evidence type="ECO:0000259" key="6">
    <source>
        <dbReference type="Pfam" id="PF00501"/>
    </source>
</evidence>
<dbReference type="GO" id="GO:0016874">
    <property type="term" value="F:ligase activity"/>
    <property type="evidence" value="ECO:0007669"/>
    <property type="project" value="UniProtKB-KW"/>
</dbReference>
<dbReference type="InterPro" id="IPR042099">
    <property type="entry name" value="ANL_N_sf"/>
</dbReference>